<name>A0ABS2LMX2_9ACTN</name>
<reference evidence="1 2" key="1">
    <citation type="submission" date="2021-01" db="EMBL/GenBank/DDBJ databases">
        <title>Sequencing the genomes of 1000 actinobacteria strains.</title>
        <authorList>
            <person name="Klenk H.-P."/>
        </authorList>
    </citation>
    <scope>NUCLEOTIDE SEQUENCE [LARGE SCALE GENOMIC DNA]</scope>
    <source>
        <strain evidence="1 2">DSM 100204</strain>
    </source>
</reference>
<keyword evidence="2" id="KW-1185">Reference proteome</keyword>
<evidence type="ECO:0000313" key="2">
    <source>
        <dbReference type="Proteomes" id="UP000764837"/>
    </source>
</evidence>
<proteinExistence type="predicted"/>
<evidence type="ECO:0000313" key="1">
    <source>
        <dbReference type="EMBL" id="MBM7489539.1"/>
    </source>
</evidence>
<accession>A0ABS2LMX2</accession>
<dbReference type="Proteomes" id="UP000764837">
    <property type="component" value="Unassembled WGS sequence"/>
</dbReference>
<organism evidence="1 2">
    <name type="scientific">Micromonospora luteifusca</name>
    <dbReference type="NCBI Taxonomy" id="709860"/>
    <lineage>
        <taxon>Bacteria</taxon>
        <taxon>Bacillati</taxon>
        <taxon>Actinomycetota</taxon>
        <taxon>Actinomycetes</taxon>
        <taxon>Micromonosporales</taxon>
        <taxon>Micromonosporaceae</taxon>
        <taxon>Micromonospora</taxon>
    </lineage>
</organism>
<comment type="caution">
    <text evidence="1">The sequence shown here is derived from an EMBL/GenBank/DDBJ whole genome shotgun (WGS) entry which is preliminary data.</text>
</comment>
<dbReference type="EMBL" id="JAFBBP010000001">
    <property type="protein sequence ID" value="MBM7489539.1"/>
    <property type="molecule type" value="Genomic_DNA"/>
</dbReference>
<sequence>MAIQGAKNVVQAVEAPHRHRVPTAGVIYRDPDTVHMLSNVGGTSYIRAWSN</sequence>
<protein>
    <submittedName>
        <fullName evidence="1">Uncharacterized protein</fullName>
    </submittedName>
</protein>
<gene>
    <name evidence="1" type="ORF">JOD64_000761</name>
</gene>